<dbReference type="OrthoDB" id="66726at2759"/>
<dbReference type="PANTHER" id="PTHR22696">
    <property type="entry name" value="E3 UBIQUITIN-PROTEIN LIGASE RNF26"/>
    <property type="match status" value="1"/>
</dbReference>
<gene>
    <name evidence="3" type="ORF">SAPIO_CDS0863</name>
</gene>
<accession>A0A084GGQ6</accession>
<reference evidence="3 4" key="1">
    <citation type="journal article" date="2014" name="Genome Announc.">
        <title>Draft genome sequence of the pathogenic fungus Scedosporium apiospermum.</title>
        <authorList>
            <person name="Vandeputte P."/>
            <person name="Ghamrawi S."/>
            <person name="Rechenmann M."/>
            <person name="Iltis A."/>
            <person name="Giraud S."/>
            <person name="Fleury M."/>
            <person name="Thornton C."/>
            <person name="Delhaes L."/>
            <person name="Meyer W."/>
            <person name="Papon N."/>
            <person name="Bouchara J.P."/>
        </authorList>
    </citation>
    <scope>NUCLEOTIDE SEQUENCE [LARGE SCALE GENOMIC DNA]</scope>
    <source>
        <strain evidence="3 4">IHEM 14462</strain>
    </source>
</reference>
<dbReference type="RefSeq" id="XP_016646317.1">
    <property type="nucleotide sequence ID" value="XM_016783551.1"/>
</dbReference>
<name>A0A084GGQ6_PSEDA</name>
<keyword evidence="2" id="KW-0472">Membrane</keyword>
<dbReference type="EMBL" id="JOWA01000033">
    <property type="protein sequence ID" value="KEZ46518.1"/>
    <property type="molecule type" value="Genomic_DNA"/>
</dbReference>
<protein>
    <recommendedName>
        <fullName evidence="5">Ubiquitin-protein ligase</fullName>
    </recommendedName>
</protein>
<feature type="compositionally biased region" description="Polar residues" evidence="1">
    <location>
        <begin position="736"/>
        <end position="749"/>
    </location>
</feature>
<dbReference type="GO" id="GO:0006511">
    <property type="term" value="P:ubiquitin-dependent protein catabolic process"/>
    <property type="evidence" value="ECO:0007669"/>
    <property type="project" value="TreeGrafter"/>
</dbReference>
<dbReference type="PANTHER" id="PTHR22696:SF1">
    <property type="entry name" value="E3 UBIQUITIN-PROTEIN LIGASE RNF26"/>
    <property type="match status" value="1"/>
</dbReference>
<dbReference type="Proteomes" id="UP000028545">
    <property type="component" value="Unassembled WGS sequence"/>
</dbReference>
<feature type="transmembrane region" description="Helical" evidence="2">
    <location>
        <begin position="414"/>
        <end position="447"/>
    </location>
</feature>
<evidence type="ECO:0000256" key="1">
    <source>
        <dbReference type="SAM" id="MobiDB-lite"/>
    </source>
</evidence>
<dbReference type="KEGG" id="sapo:SAPIO_CDS0863"/>
<evidence type="ECO:0000256" key="2">
    <source>
        <dbReference type="SAM" id="Phobius"/>
    </source>
</evidence>
<organism evidence="3 4">
    <name type="scientific">Pseudallescheria apiosperma</name>
    <name type="common">Scedosporium apiospermum</name>
    <dbReference type="NCBI Taxonomy" id="563466"/>
    <lineage>
        <taxon>Eukaryota</taxon>
        <taxon>Fungi</taxon>
        <taxon>Dikarya</taxon>
        <taxon>Ascomycota</taxon>
        <taxon>Pezizomycotina</taxon>
        <taxon>Sordariomycetes</taxon>
        <taxon>Hypocreomycetidae</taxon>
        <taxon>Microascales</taxon>
        <taxon>Microascaceae</taxon>
        <taxon>Scedosporium</taxon>
    </lineage>
</organism>
<evidence type="ECO:0008006" key="5">
    <source>
        <dbReference type="Google" id="ProtNLM"/>
    </source>
</evidence>
<dbReference type="GO" id="GO:0016567">
    <property type="term" value="P:protein ubiquitination"/>
    <property type="evidence" value="ECO:0007669"/>
    <property type="project" value="TreeGrafter"/>
</dbReference>
<dbReference type="VEuPathDB" id="FungiDB:SAPIO_CDS0863"/>
<dbReference type="HOGENOM" id="CLU_006057_0_0_1"/>
<dbReference type="AlphaFoldDB" id="A0A084GGQ6"/>
<evidence type="ECO:0000313" key="3">
    <source>
        <dbReference type="EMBL" id="KEZ46518.1"/>
    </source>
</evidence>
<keyword evidence="4" id="KW-1185">Reference proteome</keyword>
<dbReference type="GO" id="GO:0061630">
    <property type="term" value="F:ubiquitin protein ligase activity"/>
    <property type="evidence" value="ECO:0007669"/>
    <property type="project" value="TreeGrafter"/>
</dbReference>
<proteinExistence type="predicted"/>
<sequence length="897" mass="99122">MDDHLPDLPSGDTSRGIWYNFTTWTAQQLKYTVNVTKYAPSLEDLVWAGPRIVRRLGSIIFLPDAIEGPHVSGPALSDSLQNAYMMASDSAPNTVGINRHASGSSANPLPGPLHSPVDGTRGFGSVFSYATSKWALCCIAMAIILNRAYIFAATRRRLVLPWHIRVLIRGAPIVLLGLQARHLLQSIQCQTSPEFPSMRWGDTSKHSELMFPQTNTFLHGLSSTLLLNPTDRESCVSIHMIPQNTDPSRDVRELKGSLSLLWPLFGTFCLSQLLETIVCAVEGRTLSAETGMTLFEHSLAFAEADAAISNQLGWGVFNSHSSVGTSATSLNYTMAVSRSMILQRVNTSPEVLLVAFLSSMAHITSHLLGTFNLQAKFRLLSTTLWGLSFMGSIMWSVATFSIDSLDRQSLLRFPTVCIIGFIPHVLVLSGIVVCLSIYGFALLLSAIAPPQGIDFRNLNFRQRLAQAQGNLQANISLSDLRISREMDFYTALLRTGFGAITLASEAVYLNEDSAVNTPRHTWLEEQRSRELEEFHARLSGTADVTFSSRKSPAESGAAQRLARVGAFNGYSREKTTQANNKERASLDRQSGNGVGAAARSGRWLVALDYMLNIYRVVMKTWALMFLKILEKLGIRSQPPWLLWLFRGGKSSTGRQLARPELNPPPSVNAPQTLDGIWIPRGDHVDVEAEVRKRVQATARGDRSFSEEELDARLYSWWLHGGTWGSVDRSGDYAASESESITDNTSVISRSRSDQDDEEWGEEYDQNTLLQLGSPSDRETSPAVDSPIQLSDLARLLHPKTLEDQEEADALSAHLASDEILTRSRSLGSWNGFCSRDDNKRDNRNRYQIASLNRGRLVLPGWAQRVLSASSVRAPQELSLFGLVAASVYATTVESLWQ</sequence>
<keyword evidence="2" id="KW-0812">Transmembrane</keyword>
<comment type="caution">
    <text evidence="3">The sequence shown here is derived from an EMBL/GenBank/DDBJ whole genome shotgun (WGS) entry which is preliminary data.</text>
</comment>
<dbReference type="GeneID" id="27719015"/>
<feature type="compositionally biased region" description="Basic and acidic residues" evidence="1">
    <location>
        <begin position="572"/>
        <end position="586"/>
    </location>
</feature>
<feature type="transmembrane region" description="Helical" evidence="2">
    <location>
        <begin position="383"/>
        <end position="402"/>
    </location>
</feature>
<feature type="region of interest" description="Disordered" evidence="1">
    <location>
        <begin position="572"/>
        <end position="592"/>
    </location>
</feature>
<feature type="region of interest" description="Disordered" evidence="1">
    <location>
        <begin position="734"/>
        <end position="760"/>
    </location>
</feature>
<keyword evidence="2" id="KW-1133">Transmembrane helix</keyword>
<dbReference type="OMA" id="ERMNVTP"/>
<evidence type="ECO:0000313" key="4">
    <source>
        <dbReference type="Proteomes" id="UP000028545"/>
    </source>
</evidence>